<evidence type="ECO:0000259" key="5">
    <source>
        <dbReference type="Pfam" id="PF24827"/>
    </source>
</evidence>
<gene>
    <name evidence="6" type="ORF">HUG10_02855</name>
</gene>
<evidence type="ECO:0000313" key="6">
    <source>
        <dbReference type="EMBL" id="QLG26543.1"/>
    </source>
</evidence>
<proteinExistence type="predicted"/>
<dbReference type="SUPFAM" id="SSF53187">
    <property type="entry name" value="Zn-dependent exopeptidases"/>
    <property type="match status" value="1"/>
</dbReference>
<sequence length="269" mass="28794">MRIHQLGDGVPEVAVVGGIHGDEPCGPAAVERLVAESPDVERPVKLIVANEEALERGVRFVDEDLNRAFPGDADTGSLEGRLASDLARELEGCTTLALHSTQSYAEPFALCDTVDEIARAVVPHLPVDTLIETDLFTEGRLIEHPHTVEVECGLQGSDDAAENAYWLTRAFLSATGALDAPVADEPAGASDATPGDVDVFRLLQPVGKPPAEEYEVFAHNFERVGTGERFAVADGETFTADEPFYPVLMSARGYTDVFGYAAEKVGTLE</sequence>
<dbReference type="OrthoDB" id="323389at2157"/>
<evidence type="ECO:0000256" key="2">
    <source>
        <dbReference type="ARBA" id="ARBA00022723"/>
    </source>
</evidence>
<dbReference type="RefSeq" id="WP_179168118.1">
    <property type="nucleotide sequence ID" value="NZ_CP058529.1"/>
</dbReference>
<dbReference type="GO" id="GO:0046872">
    <property type="term" value="F:metal ion binding"/>
    <property type="evidence" value="ECO:0007669"/>
    <property type="project" value="UniProtKB-KW"/>
</dbReference>
<evidence type="ECO:0000256" key="1">
    <source>
        <dbReference type="ARBA" id="ARBA00001947"/>
    </source>
</evidence>
<keyword evidence="4" id="KW-0862">Zinc</keyword>
<reference evidence="6 7" key="1">
    <citation type="submission" date="2020-07" db="EMBL/GenBank/DDBJ databases">
        <title>Gai3-2, isolated from salt lake.</title>
        <authorList>
            <person name="Cui H."/>
            <person name="Shi X."/>
        </authorList>
    </citation>
    <scope>NUCLEOTIDE SEQUENCE [LARGE SCALE GENOMIC DNA]</scope>
    <source>
        <strain evidence="6 7">Gai3-2</strain>
    </source>
</reference>
<keyword evidence="3" id="KW-0378">Hydrolase</keyword>
<dbReference type="PANTHER" id="PTHR15162">
    <property type="entry name" value="ASPARTOACYLASE"/>
    <property type="match status" value="1"/>
</dbReference>
<dbReference type="AlphaFoldDB" id="A0A7D5L2L1"/>
<evidence type="ECO:0000256" key="4">
    <source>
        <dbReference type="ARBA" id="ARBA00022833"/>
    </source>
</evidence>
<dbReference type="EMBL" id="CP058529">
    <property type="protein sequence ID" value="QLG26543.1"/>
    <property type="molecule type" value="Genomic_DNA"/>
</dbReference>
<dbReference type="Pfam" id="PF24827">
    <property type="entry name" value="AstE_AspA_cat"/>
    <property type="match status" value="1"/>
</dbReference>
<dbReference type="GO" id="GO:0005829">
    <property type="term" value="C:cytosol"/>
    <property type="evidence" value="ECO:0007669"/>
    <property type="project" value="TreeGrafter"/>
</dbReference>
<dbReference type="GO" id="GO:0016788">
    <property type="term" value="F:hydrolase activity, acting on ester bonds"/>
    <property type="evidence" value="ECO:0007669"/>
    <property type="project" value="InterPro"/>
</dbReference>
<keyword evidence="2" id="KW-0479">Metal-binding</keyword>
<feature type="domain" description="Succinylglutamate desuccinylase/Aspartoacylase catalytic" evidence="5">
    <location>
        <begin position="11"/>
        <end position="90"/>
    </location>
</feature>
<name>A0A7D5L2L1_9EURY</name>
<comment type="cofactor">
    <cofactor evidence="1">
        <name>Zn(2+)</name>
        <dbReference type="ChEBI" id="CHEBI:29105"/>
    </cofactor>
</comment>
<dbReference type="Gene3D" id="3.40.630.10">
    <property type="entry name" value="Zn peptidases"/>
    <property type="match status" value="1"/>
</dbReference>
<organism evidence="6 7">
    <name type="scientific">Halorarum halophilum</name>
    <dbReference type="NCBI Taxonomy" id="2743090"/>
    <lineage>
        <taxon>Archaea</taxon>
        <taxon>Methanobacteriati</taxon>
        <taxon>Methanobacteriota</taxon>
        <taxon>Stenosarchaea group</taxon>
        <taxon>Halobacteria</taxon>
        <taxon>Halobacteriales</taxon>
        <taxon>Haloferacaceae</taxon>
        <taxon>Halorarum</taxon>
    </lineage>
</organism>
<keyword evidence="7" id="KW-1185">Reference proteome</keyword>
<dbReference type="PANTHER" id="PTHR15162:SF7">
    <property type="entry name" value="SUCCINYLGLUTAMATE DESUCCINYLASE"/>
    <property type="match status" value="1"/>
</dbReference>
<evidence type="ECO:0000313" key="7">
    <source>
        <dbReference type="Proteomes" id="UP000509750"/>
    </source>
</evidence>
<dbReference type="GeneID" id="56027738"/>
<dbReference type="InterPro" id="IPR050178">
    <property type="entry name" value="AspA/AstE_fam"/>
</dbReference>
<dbReference type="KEGG" id="halg:HUG10_02855"/>
<dbReference type="InterPro" id="IPR055438">
    <property type="entry name" value="AstE_AspA_cat"/>
</dbReference>
<protein>
    <submittedName>
        <fullName evidence="6">Succinylglutamate desuccinylase/aspartoacylase family protein</fullName>
    </submittedName>
</protein>
<evidence type="ECO:0000256" key="3">
    <source>
        <dbReference type="ARBA" id="ARBA00022801"/>
    </source>
</evidence>
<dbReference type="Proteomes" id="UP000509750">
    <property type="component" value="Chromosome"/>
</dbReference>
<accession>A0A7D5L2L1</accession>